<dbReference type="AlphaFoldDB" id="A0A4Y2MBN4"/>
<dbReference type="GO" id="GO:0003676">
    <property type="term" value="F:nucleic acid binding"/>
    <property type="evidence" value="ECO:0007669"/>
    <property type="project" value="InterPro"/>
</dbReference>
<dbReference type="PANTHER" id="PTHR46060">
    <property type="entry name" value="MARINER MOS1 TRANSPOSASE-LIKE PROTEIN"/>
    <property type="match status" value="1"/>
</dbReference>
<dbReference type="InterPro" id="IPR052709">
    <property type="entry name" value="Transposase-MT_Hybrid"/>
</dbReference>
<dbReference type="EMBL" id="BGPR01007065">
    <property type="protein sequence ID" value="GBN23993.1"/>
    <property type="molecule type" value="Genomic_DNA"/>
</dbReference>
<accession>A0A4Y2MBN4</accession>
<dbReference type="Proteomes" id="UP000499080">
    <property type="component" value="Unassembled WGS sequence"/>
</dbReference>
<dbReference type="OrthoDB" id="10018757at2759"/>
<sequence length="196" mass="22861">MLADERRLSLRMRAGELKISLDSVSNIVHEHLQKRQICARFVPHNLSDEQKQYRMETSRDFMDACDLNPQFLEAIITGNESWRYQYDPETKRQSMEWCSSSSSSPHSPKKCRLTKSRIKTLLIAFFDDLAPADFFLCPLLKLVLKGLFFSDIAHIQQRVTTVLRAKQKEAFADSFQQLYNRCQKCIVANGDYFECH</sequence>
<organism evidence="1 2">
    <name type="scientific">Araneus ventricosus</name>
    <name type="common">Orbweaver spider</name>
    <name type="synonym">Epeira ventricosa</name>
    <dbReference type="NCBI Taxonomy" id="182803"/>
    <lineage>
        <taxon>Eukaryota</taxon>
        <taxon>Metazoa</taxon>
        <taxon>Ecdysozoa</taxon>
        <taxon>Arthropoda</taxon>
        <taxon>Chelicerata</taxon>
        <taxon>Arachnida</taxon>
        <taxon>Araneae</taxon>
        <taxon>Araneomorphae</taxon>
        <taxon>Entelegynae</taxon>
        <taxon>Araneoidea</taxon>
        <taxon>Araneidae</taxon>
        <taxon>Araneus</taxon>
    </lineage>
</organism>
<proteinExistence type="predicted"/>
<evidence type="ECO:0000313" key="2">
    <source>
        <dbReference type="Proteomes" id="UP000499080"/>
    </source>
</evidence>
<name>A0A4Y2MBN4_ARAVE</name>
<evidence type="ECO:0008006" key="3">
    <source>
        <dbReference type="Google" id="ProtNLM"/>
    </source>
</evidence>
<dbReference type="Gene3D" id="3.30.420.10">
    <property type="entry name" value="Ribonuclease H-like superfamily/Ribonuclease H"/>
    <property type="match status" value="2"/>
</dbReference>
<dbReference type="PANTHER" id="PTHR46060:SF1">
    <property type="entry name" value="MARINER MOS1 TRANSPOSASE-LIKE PROTEIN"/>
    <property type="match status" value="1"/>
</dbReference>
<protein>
    <recommendedName>
        <fullName evidence="3">Mariner Mos1 transposase</fullName>
    </recommendedName>
</protein>
<evidence type="ECO:0000313" key="1">
    <source>
        <dbReference type="EMBL" id="GBN23993.1"/>
    </source>
</evidence>
<comment type="caution">
    <text evidence="1">The sequence shown here is derived from an EMBL/GenBank/DDBJ whole genome shotgun (WGS) entry which is preliminary data.</text>
</comment>
<gene>
    <name evidence="1" type="ORF">AVEN_204551_1</name>
</gene>
<reference evidence="1 2" key="1">
    <citation type="journal article" date="2019" name="Sci. Rep.">
        <title>Orb-weaving spider Araneus ventricosus genome elucidates the spidroin gene catalogue.</title>
        <authorList>
            <person name="Kono N."/>
            <person name="Nakamura H."/>
            <person name="Ohtoshi R."/>
            <person name="Moran D.A.P."/>
            <person name="Shinohara A."/>
            <person name="Yoshida Y."/>
            <person name="Fujiwara M."/>
            <person name="Mori M."/>
            <person name="Tomita M."/>
            <person name="Arakawa K."/>
        </authorList>
    </citation>
    <scope>NUCLEOTIDE SEQUENCE [LARGE SCALE GENOMIC DNA]</scope>
</reference>
<keyword evidence="2" id="KW-1185">Reference proteome</keyword>
<dbReference type="InterPro" id="IPR036397">
    <property type="entry name" value="RNaseH_sf"/>
</dbReference>